<feature type="transmembrane region" description="Helical" evidence="2">
    <location>
        <begin position="436"/>
        <end position="456"/>
    </location>
</feature>
<evidence type="ECO:0000259" key="3">
    <source>
        <dbReference type="Pfam" id="PF01370"/>
    </source>
</evidence>
<evidence type="ECO:0000256" key="1">
    <source>
        <dbReference type="SAM" id="MobiDB-lite"/>
    </source>
</evidence>
<evidence type="ECO:0000256" key="2">
    <source>
        <dbReference type="SAM" id="Phobius"/>
    </source>
</evidence>
<keyword evidence="2" id="KW-0472">Membrane</keyword>
<dbReference type="EMBL" id="JAGSXH010000011">
    <property type="protein sequence ID" value="MBS2962418.1"/>
    <property type="molecule type" value="Genomic_DNA"/>
</dbReference>
<dbReference type="PANTHER" id="PTHR43245:SF52">
    <property type="entry name" value="NAD-DEPENDENT EPIMERASE_DEHYDRATASE"/>
    <property type="match status" value="1"/>
</dbReference>
<dbReference type="InterPro" id="IPR050177">
    <property type="entry name" value="Lipid_A_modif_metabolic_enz"/>
</dbReference>
<reference evidence="4" key="1">
    <citation type="submission" date="2021-04" db="EMBL/GenBank/DDBJ databases">
        <title>Genome based classification of Actinospica acidithermotolerans sp. nov., an actinobacterium isolated from an Indonesian hot spring.</title>
        <authorList>
            <person name="Kusuma A.B."/>
            <person name="Putra K.E."/>
            <person name="Nafisah S."/>
            <person name="Loh J."/>
            <person name="Nouioui I."/>
            <person name="Goodfellow M."/>
        </authorList>
    </citation>
    <scope>NUCLEOTIDE SEQUENCE</scope>
    <source>
        <strain evidence="4">DSM 45618</strain>
    </source>
</reference>
<dbReference type="InterPro" id="IPR001509">
    <property type="entry name" value="Epimerase_deHydtase"/>
</dbReference>
<keyword evidence="5" id="KW-1185">Reference proteome</keyword>
<evidence type="ECO:0000313" key="5">
    <source>
        <dbReference type="Proteomes" id="UP000677913"/>
    </source>
</evidence>
<dbReference type="Pfam" id="PF01370">
    <property type="entry name" value="Epimerase"/>
    <property type="match status" value="1"/>
</dbReference>
<dbReference type="Gene3D" id="3.40.50.720">
    <property type="entry name" value="NAD(P)-binding Rossmann-like Domain"/>
    <property type="match status" value="1"/>
</dbReference>
<dbReference type="Proteomes" id="UP000677913">
    <property type="component" value="Unassembled WGS sequence"/>
</dbReference>
<feature type="compositionally biased region" description="Basic and acidic residues" evidence="1">
    <location>
        <begin position="71"/>
        <end position="83"/>
    </location>
</feature>
<dbReference type="PANTHER" id="PTHR43245">
    <property type="entry name" value="BIFUNCTIONAL POLYMYXIN RESISTANCE PROTEIN ARNA"/>
    <property type="match status" value="1"/>
</dbReference>
<keyword evidence="2" id="KW-0812">Transmembrane</keyword>
<organism evidence="4 5">
    <name type="scientific">Actinocrinis puniceicyclus</name>
    <dbReference type="NCBI Taxonomy" id="977794"/>
    <lineage>
        <taxon>Bacteria</taxon>
        <taxon>Bacillati</taxon>
        <taxon>Actinomycetota</taxon>
        <taxon>Actinomycetes</taxon>
        <taxon>Catenulisporales</taxon>
        <taxon>Actinospicaceae</taxon>
        <taxon>Actinocrinis</taxon>
    </lineage>
</organism>
<gene>
    <name evidence="4" type="ORF">KGA66_05135</name>
</gene>
<keyword evidence="2" id="KW-1133">Transmembrane helix</keyword>
<feature type="domain" description="NAD-dependent epimerase/dehydratase" evidence="3">
    <location>
        <begin position="119"/>
        <end position="328"/>
    </location>
</feature>
<dbReference type="SUPFAM" id="SSF51735">
    <property type="entry name" value="NAD(P)-binding Rossmann-fold domains"/>
    <property type="match status" value="1"/>
</dbReference>
<dbReference type="InterPro" id="IPR036291">
    <property type="entry name" value="NAD(P)-bd_dom_sf"/>
</dbReference>
<proteinExistence type="predicted"/>
<protein>
    <submittedName>
        <fullName evidence="4">NAD-dependent epimerase/dehydratase family protein</fullName>
    </submittedName>
</protein>
<dbReference type="AlphaFoldDB" id="A0A8J7WJE5"/>
<name>A0A8J7WJE5_9ACTN</name>
<accession>A0A8J7WJE5</accession>
<sequence length="466" mass="50071">MRLALNVGAEALQPLDDVLERHRLRLVPARWETFWVVVHVEPLDNRPHWSRTPGVPVSTRSGVHGKHSRLNHSEIAHSTDRTDFTVNGASRPSHRSNQRSVLVSSPAEGGRRRSARLTVAVTGAADVIGAQVAARLAGHDGVRKAIALDTRRLDLPGVVFRSADTRDPALAERLADVDVVIHTDIDTSPDTDAKARTAWNVRGAQTVLTSAAAAGVGRVVLFTSAMVYGAYPDNPVPLAEDAPLRAVPDGSLVGDYLEIERLAERAPKAHPGLSVTVLRPAVLTGHGVDTVFTRHFEAPRLLVVKDSEPCWQFCHIEDLASGLVHTALSDVEGPFAVGSEGWLGQQEVEEISGMRRMELPEALALGAAERLHRLHLTPAPATDLQYVMHPWAVSTGKLEATGWQAEHSNAEAFQALLLEIEGHHAALARRLGKKDAAAGLGAAGATVALVGTAALVRRARKKRRSG</sequence>
<evidence type="ECO:0000313" key="4">
    <source>
        <dbReference type="EMBL" id="MBS2962418.1"/>
    </source>
</evidence>
<comment type="caution">
    <text evidence="4">The sequence shown here is derived from an EMBL/GenBank/DDBJ whole genome shotgun (WGS) entry which is preliminary data.</text>
</comment>
<feature type="region of interest" description="Disordered" evidence="1">
    <location>
        <begin position="52"/>
        <end position="114"/>
    </location>
</feature>